<protein>
    <submittedName>
        <fullName evidence="1">Uncharacterized protein</fullName>
    </submittedName>
</protein>
<gene>
    <name evidence="1" type="ORF">CBW65_22360</name>
</gene>
<name>A0A1Y0IT17_9BACL</name>
<organism evidence="1 2">
    <name type="scientific">Tumebacillus avium</name>
    <dbReference type="NCBI Taxonomy" id="1903704"/>
    <lineage>
        <taxon>Bacteria</taxon>
        <taxon>Bacillati</taxon>
        <taxon>Bacillota</taxon>
        <taxon>Bacilli</taxon>
        <taxon>Bacillales</taxon>
        <taxon>Alicyclobacillaceae</taxon>
        <taxon>Tumebacillus</taxon>
    </lineage>
</organism>
<keyword evidence="2" id="KW-1185">Reference proteome</keyword>
<dbReference type="EMBL" id="CP021434">
    <property type="protein sequence ID" value="ARU63430.1"/>
    <property type="molecule type" value="Genomic_DNA"/>
</dbReference>
<reference evidence="2" key="1">
    <citation type="submission" date="2017-05" db="EMBL/GenBank/DDBJ databases">
        <authorList>
            <person name="Sung H."/>
        </authorList>
    </citation>
    <scope>NUCLEOTIDE SEQUENCE [LARGE SCALE GENOMIC DNA]</scope>
    <source>
        <strain evidence="2">AR23208</strain>
    </source>
</reference>
<dbReference type="Proteomes" id="UP000195437">
    <property type="component" value="Chromosome"/>
</dbReference>
<sequence length="82" mass="9129">MHDGDHDGKSIFERKQKLKNRLSHIGAGGLLLSHCHYSRLKVIELRSETTTATARTIVKFVMGDAIEGKLFDLLVSLSVFSC</sequence>
<evidence type="ECO:0000313" key="2">
    <source>
        <dbReference type="Proteomes" id="UP000195437"/>
    </source>
</evidence>
<evidence type="ECO:0000313" key="1">
    <source>
        <dbReference type="EMBL" id="ARU63430.1"/>
    </source>
</evidence>
<accession>A0A1Y0IT17</accession>
<proteinExistence type="predicted"/>
<dbReference type="KEGG" id="tum:CBW65_22360"/>
<dbReference type="AlphaFoldDB" id="A0A1Y0IT17"/>